<keyword evidence="3" id="KW-1185">Reference proteome</keyword>
<sequence length="340" mass="37527">MGSNQGRESNESWPACQGGSRPQLSGGGSAWAWANSSASHVTGAWMGAAVEQPLRINTTRPKNVACLAPAITLALDPRTSQTTLIAIHHPIPSPIGIGIDCRQRSRERVFTQASSTCAQSVMCTVPPTLCQLVLGRENFPTATPRPVDGTPTWAKRSIDGPGIWATCVKGKENRPLANCMICLRPLPPSFGLRQSPPTLMIRGPQRFERRPRRARTQAHRKRENTGVTHTRYTHRLAPVTNTCVANVPEIKSLAQRVLRPFVAQNSDSNFRGWAVNLEDAEVFILVEVFKSVCGIGIVKDYYAHQKFNVMEIANIKNAEDKLEREVRVTVREHAADERGR</sequence>
<feature type="region of interest" description="Disordered" evidence="1">
    <location>
        <begin position="1"/>
        <end position="29"/>
    </location>
</feature>
<gene>
    <name evidence="2" type="ORF">B0F90DRAFT_1667103</name>
</gene>
<dbReference type="CDD" id="cd11717">
    <property type="entry name" value="THUMP_THUMPD1_like"/>
    <property type="match status" value="1"/>
</dbReference>
<evidence type="ECO:0008006" key="4">
    <source>
        <dbReference type="Google" id="ProtNLM"/>
    </source>
</evidence>
<name>A0AAD4M711_9AGAM</name>
<dbReference type="Proteomes" id="UP001203297">
    <property type="component" value="Unassembled WGS sequence"/>
</dbReference>
<dbReference type="AlphaFoldDB" id="A0AAD4M711"/>
<dbReference type="PANTHER" id="PTHR13452:SF10">
    <property type="entry name" value="THUMP DOMAIN-CONTAINING PROTEIN 1"/>
    <property type="match status" value="1"/>
</dbReference>
<reference evidence="2" key="1">
    <citation type="journal article" date="2022" name="New Phytol.">
        <title>Evolutionary transition to the ectomycorrhizal habit in the genomes of a hyperdiverse lineage of mushroom-forming fungi.</title>
        <authorList>
            <person name="Looney B."/>
            <person name="Miyauchi S."/>
            <person name="Morin E."/>
            <person name="Drula E."/>
            <person name="Courty P.E."/>
            <person name="Kohler A."/>
            <person name="Kuo A."/>
            <person name="LaButti K."/>
            <person name="Pangilinan J."/>
            <person name="Lipzen A."/>
            <person name="Riley R."/>
            <person name="Andreopoulos W."/>
            <person name="He G."/>
            <person name="Johnson J."/>
            <person name="Nolan M."/>
            <person name="Tritt A."/>
            <person name="Barry K.W."/>
            <person name="Grigoriev I.V."/>
            <person name="Nagy L.G."/>
            <person name="Hibbett D."/>
            <person name="Henrissat B."/>
            <person name="Matheny P.B."/>
            <person name="Labbe J."/>
            <person name="Martin F.M."/>
        </authorList>
    </citation>
    <scope>NUCLEOTIDE SEQUENCE</scope>
    <source>
        <strain evidence="2">BPL690</strain>
    </source>
</reference>
<accession>A0AAD4M711</accession>
<dbReference type="Gene3D" id="3.30.2300.10">
    <property type="entry name" value="THUMP superfamily"/>
    <property type="match status" value="1"/>
</dbReference>
<protein>
    <recommendedName>
        <fullName evidence="4">THUMP domain-containing protein</fullName>
    </recommendedName>
</protein>
<evidence type="ECO:0000313" key="2">
    <source>
        <dbReference type="EMBL" id="KAI0303692.1"/>
    </source>
</evidence>
<dbReference type="GO" id="GO:0003723">
    <property type="term" value="F:RNA binding"/>
    <property type="evidence" value="ECO:0007669"/>
    <property type="project" value="InterPro"/>
</dbReference>
<dbReference type="PANTHER" id="PTHR13452">
    <property type="entry name" value="THUMP DOMAIN CONTAINING PROTEIN 1-RELATED"/>
    <property type="match status" value="1"/>
</dbReference>
<dbReference type="EMBL" id="WTXG01000008">
    <property type="protein sequence ID" value="KAI0303692.1"/>
    <property type="molecule type" value="Genomic_DNA"/>
</dbReference>
<dbReference type="SUPFAM" id="SSF143437">
    <property type="entry name" value="THUMP domain-like"/>
    <property type="match status" value="1"/>
</dbReference>
<dbReference type="InterPro" id="IPR040183">
    <property type="entry name" value="THUMPD1-like"/>
</dbReference>
<evidence type="ECO:0000256" key="1">
    <source>
        <dbReference type="SAM" id="MobiDB-lite"/>
    </source>
</evidence>
<proteinExistence type="predicted"/>
<comment type="caution">
    <text evidence="2">The sequence shown here is derived from an EMBL/GenBank/DDBJ whole genome shotgun (WGS) entry which is preliminary data.</text>
</comment>
<evidence type="ECO:0000313" key="3">
    <source>
        <dbReference type="Proteomes" id="UP001203297"/>
    </source>
</evidence>
<dbReference type="GO" id="GO:0006400">
    <property type="term" value="P:tRNA modification"/>
    <property type="evidence" value="ECO:0007669"/>
    <property type="project" value="InterPro"/>
</dbReference>
<organism evidence="2 3">
    <name type="scientific">Multifurca ochricompacta</name>
    <dbReference type="NCBI Taxonomy" id="376703"/>
    <lineage>
        <taxon>Eukaryota</taxon>
        <taxon>Fungi</taxon>
        <taxon>Dikarya</taxon>
        <taxon>Basidiomycota</taxon>
        <taxon>Agaricomycotina</taxon>
        <taxon>Agaricomycetes</taxon>
        <taxon>Russulales</taxon>
        <taxon>Russulaceae</taxon>
        <taxon>Multifurca</taxon>
    </lineage>
</organism>